<gene>
    <name evidence="2" type="ORF">AGLY_007308</name>
</gene>
<protein>
    <submittedName>
        <fullName evidence="2">Uncharacterized protein</fullName>
    </submittedName>
</protein>
<organism evidence="2 3">
    <name type="scientific">Aphis glycines</name>
    <name type="common">Soybean aphid</name>
    <dbReference type="NCBI Taxonomy" id="307491"/>
    <lineage>
        <taxon>Eukaryota</taxon>
        <taxon>Metazoa</taxon>
        <taxon>Ecdysozoa</taxon>
        <taxon>Arthropoda</taxon>
        <taxon>Hexapoda</taxon>
        <taxon>Insecta</taxon>
        <taxon>Pterygota</taxon>
        <taxon>Neoptera</taxon>
        <taxon>Paraneoptera</taxon>
        <taxon>Hemiptera</taxon>
        <taxon>Sternorrhyncha</taxon>
        <taxon>Aphidomorpha</taxon>
        <taxon>Aphidoidea</taxon>
        <taxon>Aphididae</taxon>
        <taxon>Aphidini</taxon>
        <taxon>Aphis</taxon>
        <taxon>Aphis</taxon>
    </lineage>
</organism>
<dbReference type="EMBL" id="VYZN01000023">
    <property type="protein sequence ID" value="KAE9536519.1"/>
    <property type="molecule type" value="Genomic_DNA"/>
</dbReference>
<comment type="caution">
    <text evidence="2">The sequence shown here is derived from an EMBL/GenBank/DDBJ whole genome shotgun (WGS) entry which is preliminary data.</text>
</comment>
<reference evidence="2 3" key="1">
    <citation type="submission" date="2019-08" db="EMBL/GenBank/DDBJ databases">
        <title>The genome of the soybean aphid Biotype 1, its phylome, world population structure and adaptation to the North American continent.</title>
        <authorList>
            <person name="Giordano R."/>
            <person name="Donthu R.K."/>
            <person name="Hernandez A.G."/>
            <person name="Wright C.L."/>
            <person name="Zimin A.V."/>
        </authorList>
    </citation>
    <scope>NUCLEOTIDE SEQUENCE [LARGE SCALE GENOMIC DNA]</scope>
    <source>
        <tissue evidence="2">Whole aphids</tissue>
    </source>
</reference>
<dbReference type="AlphaFoldDB" id="A0A6G0TP68"/>
<evidence type="ECO:0000313" key="2">
    <source>
        <dbReference type="EMBL" id="KAE9536519.1"/>
    </source>
</evidence>
<evidence type="ECO:0000313" key="3">
    <source>
        <dbReference type="Proteomes" id="UP000475862"/>
    </source>
</evidence>
<keyword evidence="3" id="KW-1185">Reference proteome</keyword>
<name>A0A6G0TP68_APHGL</name>
<keyword evidence="1" id="KW-0812">Transmembrane</keyword>
<dbReference type="OrthoDB" id="6628064at2759"/>
<keyword evidence="1" id="KW-0472">Membrane</keyword>
<evidence type="ECO:0000256" key="1">
    <source>
        <dbReference type="SAM" id="Phobius"/>
    </source>
</evidence>
<dbReference type="Proteomes" id="UP000475862">
    <property type="component" value="Unassembled WGS sequence"/>
</dbReference>
<proteinExistence type="predicted"/>
<keyword evidence="1" id="KW-1133">Transmembrane helix</keyword>
<sequence length="269" mass="31148">MPPAARLPPSLNYDNTTSFPIVDYVFAEAGSTPLQNRDQMSCRIDMHSNPVDFMGNTLVFWLFIATLVLIKVEAIDDKVINDLNFAKKYQPPTINTQIGDQHINTIYSIQISFMIRILYYIAYKISKVYFILFINIYVINYKTLKNTNKKLVICRFWVGRFLSNVPMFSKTQPSNSIVNNLNWLYDKDRNHMLEVRNLTNLFKNGLIGSRPMYRNDVLFDGNVAFLKPDLKNARTKRIDYSGYLMAMTRICSVADVKEETHGAGNHRYP</sequence>
<accession>A0A6G0TP68</accession>
<feature type="transmembrane region" description="Helical" evidence="1">
    <location>
        <begin position="117"/>
        <end position="139"/>
    </location>
</feature>
<feature type="transmembrane region" description="Helical" evidence="1">
    <location>
        <begin position="53"/>
        <end position="70"/>
    </location>
</feature>